<name>R7WC23_AEGTA</name>
<accession>R7WC23</accession>
<evidence type="ECO:0000313" key="1">
    <source>
        <dbReference type="EnsemblPlants" id="EMT19413"/>
    </source>
</evidence>
<proteinExistence type="predicted"/>
<reference evidence="1" key="1">
    <citation type="submission" date="2015-06" db="UniProtKB">
        <authorList>
            <consortium name="EnsemblPlants"/>
        </authorList>
    </citation>
    <scope>IDENTIFICATION</scope>
</reference>
<sequence>MAKLLRPDLLQGSDYVKGYEIDGLRTPYVIWRENYLDSINRTLSIFFSFPVVGWMSVEDLLEIVSVELRDRGVIPVAVYAEGKIIPADCRFSYINKQYMGQNGFITLDCVTERVEEEGEDEAVDDLF</sequence>
<dbReference type="EnsemblPlants" id="EMT19413">
    <property type="protein sequence ID" value="EMT19413"/>
    <property type="gene ID" value="F775_31474"/>
</dbReference>
<dbReference type="AlphaFoldDB" id="R7WC23"/>
<organism evidence="1">
    <name type="scientific">Aegilops tauschii</name>
    <name type="common">Tausch's goatgrass</name>
    <name type="synonym">Aegilops squarrosa</name>
    <dbReference type="NCBI Taxonomy" id="37682"/>
    <lineage>
        <taxon>Eukaryota</taxon>
        <taxon>Viridiplantae</taxon>
        <taxon>Streptophyta</taxon>
        <taxon>Embryophyta</taxon>
        <taxon>Tracheophyta</taxon>
        <taxon>Spermatophyta</taxon>
        <taxon>Magnoliopsida</taxon>
        <taxon>Liliopsida</taxon>
        <taxon>Poales</taxon>
        <taxon>Poaceae</taxon>
        <taxon>BOP clade</taxon>
        <taxon>Pooideae</taxon>
        <taxon>Triticodae</taxon>
        <taxon>Triticeae</taxon>
        <taxon>Triticinae</taxon>
        <taxon>Aegilops</taxon>
    </lineage>
</organism>
<protein>
    <submittedName>
        <fullName evidence="1">Uncharacterized protein</fullName>
    </submittedName>
</protein>